<keyword evidence="2" id="KW-1185">Reference proteome</keyword>
<accession>A0A098LD80</accession>
<reference evidence="1 2" key="1">
    <citation type="submission" date="2014-09" db="EMBL/GenBank/DDBJ databases">
        <title>Sporocytophaga myxococcoides PG-01 genome sequencing.</title>
        <authorList>
            <person name="Liu L."/>
            <person name="Gao P.J."/>
            <person name="Chen G.J."/>
            <person name="Wang L.S."/>
        </authorList>
    </citation>
    <scope>NUCLEOTIDE SEQUENCE [LARGE SCALE GENOMIC DNA]</scope>
    <source>
        <strain evidence="1 2">PG-01</strain>
    </source>
</reference>
<dbReference type="eggNOG" id="COG3866">
    <property type="taxonomic scope" value="Bacteria"/>
</dbReference>
<comment type="caution">
    <text evidence="1">The sequence shown here is derived from an EMBL/GenBank/DDBJ whole genome shotgun (WGS) entry which is preliminary data.</text>
</comment>
<name>A0A098LD80_9BACT</name>
<organism evidence="1 2">
    <name type="scientific">Sporocytophaga myxococcoides</name>
    <dbReference type="NCBI Taxonomy" id="153721"/>
    <lineage>
        <taxon>Bacteria</taxon>
        <taxon>Pseudomonadati</taxon>
        <taxon>Bacteroidota</taxon>
        <taxon>Cytophagia</taxon>
        <taxon>Cytophagales</taxon>
        <taxon>Cytophagaceae</taxon>
        <taxon>Sporocytophaga</taxon>
    </lineage>
</organism>
<evidence type="ECO:0000313" key="1">
    <source>
        <dbReference type="EMBL" id="GAL84870.1"/>
    </source>
</evidence>
<evidence type="ECO:0000313" key="2">
    <source>
        <dbReference type="Proteomes" id="UP000030185"/>
    </source>
</evidence>
<dbReference type="AlphaFoldDB" id="A0A098LD80"/>
<sequence length="82" mass="8853">MSGRDDAETNDSNYLAWVADNAVSITKIINGVTFTFRKAGSKGSALRADRYKAGVQAPNYARLICDGMVVEVGNAEQRLSLL</sequence>
<dbReference type="Proteomes" id="UP000030185">
    <property type="component" value="Unassembled WGS sequence"/>
</dbReference>
<gene>
    <name evidence="1" type="ORF">MYP_2098</name>
</gene>
<dbReference type="EMBL" id="BBLT01000003">
    <property type="protein sequence ID" value="GAL84870.1"/>
    <property type="molecule type" value="Genomic_DNA"/>
</dbReference>
<proteinExistence type="predicted"/>
<protein>
    <submittedName>
        <fullName evidence="1">Uncharacterized protein</fullName>
    </submittedName>
</protein>